<feature type="compositionally biased region" description="Low complexity" evidence="1">
    <location>
        <begin position="158"/>
        <end position="174"/>
    </location>
</feature>
<accession>A0AAX4K045</accession>
<evidence type="ECO:0000256" key="1">
    <source>
        <dbReference type="SAM" id="MobiDB-lite"/>
    </source>
</evidence>
<proteinExistence type="predicted"/>
<organism evidence="2 3">
    <name type="scientific">Kwoniella dendrophila CBS 6074</name>
    <dbReference type="NCBI Taxonomy" id="1295534"/>
    <lineage>
        <taxon>Eukaryota</taxon>
        <taxon>Fungi</taxon>
        <taxon>Dikarya</taxon>
        <taxon>Basidiomycota</taxon>
        <taxon>Agaricomycotina</taxon>
        <taxon>Tremellomycetes</taxon>
        <taxon>Tremellales</taxon>
        <taxon>Cryptococcaceae</taxon>
        <taxon>Kwoniella</taxon>
    </lineage>
</organism>
<reference evidence="2 3" key="1">
    <citation type="submission" date="2024-01" db="EMBL/GenBank/DDBJ databases">
        <title>Comparative genomics of Cryptococcus and Kwoniella reveals pathogenesis evolution and contrasting modes of karyotype evolution via chromosome fusion or intercentromeric recombination.</title>
        <authorList>
            <person name="Coelho M.A."/>
            <person name="David-Palma M."/>
            <person name="Shea T."/>
            <person name="Bowers K."/>
            <person name="McGinley-Smith S."/>
            <person name="Mohammad A.W."/>
            <person name="Gnirke A."/>
            <person name="Yurkov A.M."/>
            <person name="Nowrousian M."/>
            <person name="Sun S."/>
            <person name="Cuomo C.A."/>
            <person name="Heitman J."/>
        </authorList>
    </citation>
    <scope>NUCLEOTIDE SEQUENCE [LARGE SCALE GENOMIC DNA]</scope>
    <source>
        <strain evidence="2 3">CBS 6074</strain>
    </source>
</reference>
<dbReference type="GeneID" id="91095768"/>
<protein>
    <submittedName>
        <fullName evidence="2">Uncharacterized protein</fullName>
    </submittedName>
</protein>
<dbReference type="EMBL" id="CP144103">
    <property type="protein sequence ID" value="WWC90165.1"/>
    <property type="molecule type" value="Genomic_DNA"/>
</dbReference>
<dbReference type="RefSeq" id="XP_066076928.1">
    <property type="nucleotide sequence ID" value="XM_066220831.1"/>
</dbReference>
<evidence type="ECO:0000313" key="2">
    <source>
        <dbReference type="EMBL" id="WWC90165.1"/>
    </source>
</evidence>
<dbReference type="AlphaFoldDB" id="A0AAX4K045"/>
<evidence type="ECO:0000313" key="3">
    <source>
        <dbReference type="Proteomes" id="UP001355207"/>
    </source>
</evidence>
<feature type="region of interest" description="Disordered" evidence="1">
    <location>
        <begin position="154"/>
        <end position="190"/>
    </location>
</feature>
<name>A0AAX4K045_9TREE</name>
<sequence length="190" mass="20621">MYIFNLASSELAPAKLLPSKIINSKYHLNEFLLNNTYQGEQLSQINPDELAYDCYEWSAVMDRVLDLSVGLASPPATGGFSPRPKLWSTPMYDTAVFCGGLGGKITREELSEIGSYFGKVISGLRVRGIMLRVNHGSKHGLPLSRSGLSPSAKTFIPSASSSSSHTRSISTTTSMGSSAESYCPFPGFRR</sequence>
<gene>
    <name evidence="2" type="ORF">L201_005098</name>
</gene>
<dbReference type="Proteomes" id="UP001355207">
    <property type="component" value="Chromosome 6"/>
</dbReference>
<keyword evidence="3" id="KW-1185">Reference proteome</keyword>